<dbReference type="Proteomes" id="UP000315295">
    <property type="component" value="Unassembled WGS sequence"/>
</dbReference>
<evidence type="ECO:0000313" key="2">
    <source>
        <dbReference type="EMBL" id="TQD79887.1"/>
    </source>
</evidence>
<sequence>MASGEDELDNDAMFLGCFQNLLRFNWSTTTAFLVLSPIILITNNIVIFSLSRIATHRVIANEH</sequence>
<keyword evidence="1" id="KW-0472">Membrane</keyword>
<proteinExistence type="predicted"/>
<gene>
    <name evidence="2" type="ORF">C1H46_034556</name>
</gene>
<keyword evidence="1" id="KW-0812">Transmembrane</keyword>
<protein>
    <submittedName>
        <fullName evidence="2">Uncharacterized protein</fullName>
    </submittedName>
</protein>
<name>A0A540L075_MALBA</name>
<organism evidence="2 3">
    <name type="scientific">Malus baccata</name>
    <name type="common">Siberian crab apple</name>
    <name type="synonym">Pyrus baccata</name>
    <dbReference type="NCBI Taxonomy" id="106549"/>
    <lineage>
        <taxon>Eukaryota</taxon>
        <taxon>Viridiplantae</taxon>
        <taxon>Streptophyta</taxon>
        <taxon>Embryophyta</taxon>
        <taxon>Tracheophyta</taxon>
        <taxon>Spermatophyta</taxon>
        <taxon>Magnoliopsida</taxon>
        <taxon>eudicotyledons</taxon>
        <taxon>Gunneridae</taxon>
        <taxon>Pentapetalae</taxon>
        <taxon>rosids</taxon>
        <taxon>fabids</taxon>
        <taxon>Rosales</taxon>
        <taxon>Rosaceae</taxon>
        <taxon>Amygdaloideae</taxon>
        <taxon>Maleae</taxon>
        <taxon>Malus</taxon>
    </lineage>
</organism>
<feature type="transmembrane region" description="Helical" evidence="1">
    <location>
        <begin position="30"/>
        <end position="50"/>
    </location>
</feature>
<dbReference type="AlphaFoldDB" id="A0A540L075"/>
<comment type="caution">
    <text evidence="2">The sequence shown here is derived from an EMBL/GenBank/DDBJ whole genome shotgun (WGS) entry which is preliminary data.</text>
</comment>
<evidence type="ECO:0000313" key="3">
    <source>
        <dbReference type="Proteomes" id="UP000315295"/>
    </source>
</evidence>
<dbReference type="EMBL" id="VIEB01000834">
    <property type="protein sequence ID" value="TQD79887.1"/>
    <property type="molecule type" value="Genomic_DNA"/>
</dbReference>
<accession>A0A540L075</accession>
<evidence type="ECO:0000256" key="1">
    <source>
        <dbReference type="SAM" id="Phobius"/>
    </source>
</evidence>
<keyword evidence="3" id="KW-1185">Reference proteome</keyword>
<reference evidence="2 3" key="1">
    <citation type="journal article" date="2019" name="G3 (Bethesda)">
        <title>Sequencing of a Wild Apple (Malus baccata) Genome Unravels the Differences Between Cultivated and Wild Apple Species Regarding Disease Resistance and Cold Tolerance.</title>
        <authorList>
            <person name="Chen X."/>
        </authorList>
    </citation>
    <scope>NUCLEOTIDE SEQUENCE [LARGE SCALE GENOMIC DNA]</scope>
    <source>
        <strain evidence="3">cv. Shandingzi</strain>
        <tissue evidence="2">Leaves</tissue>
    </source>
</reference>
<keyword evidence="1" id="KW-1133">Transmembrane helix</keyword>